<keyword evidence="5 10" id="KW-0375">Hydrogen ion transport</keyword>
<keyword evidence="4 10" id="KW-0813">Transport</keyword>
<dbReference type="Gene3D" id="1.10.287.80">
    <property type="entry name" value="ATP synthase, gamma subunit, helix hairpin domain"/>
    <property type="match status" value="2"/>
</dbReference>
<dbReference type="NCBIfam" id="TIGR01146">
    <property type="entry name" value="ATPsyn_F1gamma"/>
    <property type="match status" value="1"/>
</dbReference>
<dbReference type="PRINTS" id="PR00126">
    <property type="entry name" value="ATPASEGAMMA"/>
</dbReference>
<dbReference type="InterPro" id="IPR000131">
    <property type="entry name" value="ATP_synth_F1_gsu"/>
</dbReference>
<evidence type="ECO:0000256" key="9">
    <source>
        <dbReference type="ARBA" id="ARBA00023310"/>
    </source>
</evidence>
<comment type="function">
    <text evidence="1 10">Produces ATP from ADP in the presence of a proton gradient across the membrane. The gamma chain is believed to be important in regulating ATPase activity and the flow of protons through the CF(0) complex.</text>
</comment>
<dbReference type="Gene3D" id="3.40.1380.10">
    <property type="match status" value="1"/>
</dbReference>
<keyword evidence="10" id="KW-1003">Cell membrane</keyword>
<proteinExistence type="inferred from homology"/>
<dbReference type="InterPro" id="IPR023632">
    <property type="entry name" value="ATP_synth_F1_gsu_CS"/>
</dbReference>
<comment type="similarity">
    <text evidence="3 10">Belongs to the ATPase gamma chain family.</text>
</comment>
<evidence type="ECO:0000256" key="7">
    <source>
        <dbReference type="ARBA" id="ARBA00023136"/>
    </source>
</evidence>
<keyword evidence="7 10" id="KW-0472">Membrane</keyword>
<dbReference type="EMBL" id="JACHFH010000030">
    <property type="protein sequence ID" value="MBB5337010.1"/>
    <property type="molecule type" value="Genomic_DNA"/>
</dbReference>
<dbReference type="CDD" id="cd12151">
    <property type="entry name" value="F1-ATPase_gamma"/>
    <property type="match status" value="1"/>
</dbReference>
<evidence type="ECO:0000313" key="12">
    <source>
        <dbReference type="Proteomes" id="UP000559117"/>
    </source>
</evidence>
<name>A0A840ULF4_9FIRM</name>
<comment type="subunit">
    <text evidence="10">F-type ATPases have 2 components, CF(1) - the catalytic core - and CF(0) - the membrane proton channel. CF(1) has five subunits: alpha(3), beta(3), gamma(1), delta(1), epsilon(1). CF(0) has three main subunits: a, b and c.</text>
</comment>
<keyword evidence="12" id="KW-1185">Reference proteome</keyword>
<sequence>MANLQDIRLRIRSVKNIQQITKAMKMVASARLRRAQAAAVANKPYAEKMYQVIGDVAANVSGVSHPLLDVHENGKTLFLILSSDKGLAGAYSSNVFKAAKVHIEGTNEAQNFALENSYAEAPLKTVKKEDLDIICVGRKTAEHFKSHGYNVINNYIGFSERPKYENAREIATQIIELFTEGGYKDVYMVYTRFVSAISSVPETVKLLPFEKVGSDTSTGPHAEYIYEPSAETVLSFLLPQYFVTMVYAALLQAAASELSSRMTAMSNATDNAQDLMAKLDLHYNKVRQANITREITEIVGGAEALK</sequence>
<evidence type="ECO:0000256" key="8">
    <source>
        <dbReference type="ARBA" id="ARBA00023196"/>
    </source>
</evidence>
<dbReference type="PROSITE" id="PS00153">
    <property type="entry name" value="ATPASE_GAMMA"/>
    <property type="match status" value="1"/>
</dbReference>
<evidence type="ECO:0000256" key="10">
    <source>
        <dbReference type="HAMAP-Rule" id="MF_00815"/>
    </source>
</evidence>
<dbReference type="PANTHER" id="PTHR11693:SF22">
    <property type="entry name" value="ATP SYNTHASE SUBUNIT GAMMA, MITOCHONDRIAL"/>
    <property type="match status" value="1"/>
</dbReference>
<dbReference type="Pfam" id="PF00231">
    <property type="entry name" value="ATP-synt"/>
    <property type="match status" value="1"/>
</dbReference>
<keyword evidence="9 10" id="KW-0066">ATP synthesis</keyword>
<dbReference type="Proteomes" id="UP000559117">
    <property type="component" value="Unassembled WGS sequence"/>
</dbReference>
<dbReference type="GO" id="GO:0042777">
    <property type="term" value="P:proton motive force-driven plasma membrane ATP synthesis"/>
    <property type="evidence" value="ECO:0007669"/>
    <property type="project" value="UniProtKB-UniRule"/>
</dbReference>
<dbReference type="GO" id="GO:0005524">
    <property type="term" value="F:ATP binding"/>
    <property type="evidence" value="ECO:0007669"/>
    <property type="project" value="UniProtKB-UniRule"/>
</dbReference>
<evidence type="ECO:0000256" key="6">
    <source>
        <dbReference type="ARBA" id="ARBA00023065"/>
    </source>
</evidence>
<organism evidence="11 12">
    <name type="scientific">Pectinatus brassicae</name>
    <dbReference type="NCBI Taxonomy" id="862415"/>
    <lineage>
        <taxon>Bacteria</taxon>
        <taxon>Bacillati</taxon>
        <taxon>Bacillota</taxon>
        <taxon>Negativicutes</taxon>
        <taxon>Selenomonadales</taxon>
        <taxon>Selenomonadaceae</taxon>
        <taxon>Pectinatus</taxon>
    </lineage>
</organism>
<protein>
    <recommendedName>
        <fullName evidence="10">ATP synthase gamma chain</fullName>
    </recommendedName>
    <alternativeName>
        <fullName evidence="10">ATP synthase F1 sector gamma subunit</fullName>
    </alternativeName>
    <alternativeName>
        <fullName evidence="10">F-ATPase gamma subunit</fullName>
    </alternativeName>
</protein>
<evidence type="ECO:0000256" key="1">
    <source>
        <dbReference type="ARBA" id="ARBA00003456"/>
    </source>
</evidence>
<dbReference type="AlphaFoldDB" id="A0A840ULF4"/>
<evidence type="ECO:0000256" key="5">
    <source>
        <dbReference type="ARBA" id="ARBA00022781"/>
    </source>
</evidence>
<evidence type="ECO:0000256" key="3">
    <source>
        <dbReference type="ARBA" id="ARBA00007681"/>
    </source>
</evidence>
<dbReference type="PANTHER" id="PTHR11693">
    <property type="entry name" value="ATP SYNTHASE GAMMA CHAIN"/>
    <property type="match status" value="1"/>
</dbReference>
<dbReference type="HAMAP" id="MF_00815">
    <property type="entry name" value="ATP_synth_gamma_bact"/>
    <property type="match status" value="1"/>
</dbReference>
<keyword evidence="6 10" id="KW-0406">Ion transport</keyword>
<comment type="subcellular location">
    <subcellularLocation>
        <location evidence="10">Cell membrane</location>
        <topology evidence="10">Peripheral membrane protein</topology>
    </subcellularLocation>
    <subcellularLocation>
        <location evidence="2">Membrane</location>
        <topology evidence="2">Peripheral membrane protein</topology>
    </subcellularLocation>
</comment>
<dbReference type="GO" id="GO:0045259">
    <property type="term" value="C:proton-transporting ATP synthase complex"/>
    <property type="evidence" value="ECO:0007669"/>
    <property type="project" value="UniProtKB-KW"/>
</dbReference>
<evidence type="ECO:0000256" key="4">
    <source>
        <dbReference type="ARBA" id="ARBA00022448"/>
    </source>
</evidence>
<dbReference type="RefSeq" id="WP_183862477.1">
    <property type="nucleotide sequence ID" value="NZ_JACHFH010000030.1"/>
</dbReference>
<comment type="caution">
    <text evidence="11">The sequence shown here is derived from an EMBL/GenBank/DDBJ whole genome shotgun (WGS) entry which is preliminary data.</text>
</comment>
<keyword evidence="8 10" id="KW-0139">CF(1)</keyword>
<accession>A0A840ULF4</accession>
<evidence type="ECO:0000313" key="11">
    <source>
        <dbReference type="EMBL" id="MBB5337010.1"/>
    </source>
</evidence>
<gene>
    <name evidence="10" type="primary">atpG</name>
    <name evidence="11" type="ORF">HNR32_002166</name>
</gene>
<dbReference type="InterPro" id="IPR035968">
    <property type="entry name" value="ATP_synth_F1_ATPase_gsu"/>
</dbReference>
<evidence type="ECO:0000256" key="2">
    <source>
        <dbReference type="ARBA" id="ARBA00004170"/>
    </source>
</evidence>
<reference evidence="11 12" key="1">
    <citation type="submission" date="2020-08" db="EMBL/GenBank/DDBJ databases">
        <title>Genomic Encyclopedia of Type Strains, Phase IV (KMG-IV): sequencing the most valuable type-strain genomes for metagenomic binning, comparative biology and taxonomic classification.</title>
        <authorList>
            <person name="Goeker M."/>
        </authorList>
    </citation>
    <scope>NUCLEOTIDE SEQUENCE [LARGE SCALE GENOMIC DNA]</scope>
    <source>
        <strain evidence="11 12">DSM 24661</strain>
    </source>
</reference>
<dbReference type="SUPFAM" id="SSF52943">
    <property type="entry name" value="ATP synthase (F1-ATPase), gamma subunit"/>
    <property type="match status" value="1"/>
</dbReference>
<dbReference type="GO" id="GO:0046933">
    <property type="term" value="F:proton-transporting ATP synthase activity, rotational mechanism"/>
    <property type="evidence" value="ECO:0007669"/>
    <property type="project" value="UniProtKB-UniRule"/>
</dbReference>
<dbReference type="GO" id="GO:0005886">
    <property type="term" value="C:plasma membrane"/>
    <property type="evidence" value="ECO:0007669"/>
    <property type="project" value="UniProtKB-SubCell"/>
</dbReference>